<proteinExistence type="predicted"/>
<gene>
    <name evidence="1" type="ORF">BDM02DRAFT_504176</name>
</gene>
<name>A0ACB6Z854_THEGA</name>
<dbReference type="EMBL" id="MU118089">
    <property type="protein sequence ID" value="KAF9645473.1"/>
    <property type="molecule type" value="Genomic_DNA"/>
</dbReference>
<evidence type="ECO:0000313" key="1">
    <source>
        <dbReference type="EMBL" id="KAF9645473.1"/>
    </source>
</evidence>
<reference evidence="1" key="1">
    <citation type="submission" date="2019-10" db="EMBL/GenBank/DDBJ databases">
        <authorList>
            <consortium name="DOE Joint Genome Institute"/>
            <person name="Kuo A."/>
            <person name="Miyauchi S."/>
            <person name="Kiss E."/>
            <person name="Drula E."/>
            <person name="Kohler A."/>
            <person name="Sanchez-Garcia M."/>
            <person name="Andreopoulos B."/>
            <person name="Barry K.W."/>
            <person name="Bonito G."/>
            <person name="Buee M."/>
            <person name="Carver A."/>
            <person name="Chen C."/>
            <person name="Cichocki N."/>
            <person name="Clum A."/>
            <person name="Culley D."/>
            <person name="Crous P.W."/>
            <person name="Fauchery L."/>
            <person name="Girlanda M."/>
            <person name="Hayes R."/>
            <person name="Keri Z."/>
            <person name="Labutti K."/>
            <person name="Lipzen A."/>
            <person name="Lombard V."/>
            <person name="Magnuson J."/>
            <person name="Maillard F."/>
            <person name="Morin E."/>
            <person name="Murat C."/>
            <person name="Nolan M."/>
            <person name="Ohm R."/>
            <person name="Pangilinan J."/>
            <person name="Pereira M."/>
            <person name="Perotto S."/>
            <person name="Peter M."/>
            <person name="Riley R."/>
            <person name="Sitrit Y."/>
            <person name="Stielow B."/>
            <person name="Szollosi G."/>
            <person name="Zifcakova L."/>
            <person name="Stursova M."/>
            <person name="Spatafora J.W."/>
            <person name="Tedersoo L."/>
            <person name="Vaario L.-M."/>
            <person name="Yamada A."/>
            <person name="Yan M."/>
            <person name="Wang P."/>
            <person name="Xu J."/>
            <person name="Bruns T."/>
            <person name="Baldrian P."/>
            <person name="Vilgalys R."/>
            <person name="Henrissat B."/>
            <person name="Grigoriev I.V."/>
            <person name="Hibbett D."/>
            <person name="Nagy L.G."/>
            <person name="Martin F.M."/>
        </authorList>
    </citation>
    <scope>NUCLEOTIDE SEQUENCE</scope>
    <source>
        <strain evidence="1">P2</strain>
    </source>
</reference>
<accession>A0ACB6Z854</accession>
<dbReference type="Proteomes" id="UP000886501">
    <property type="component" value="Unassembled WGS sequence"/>
</dbReference>
<reference evidence="1" key="2">
    <citation type="journal article" date="2020" name="Nat. Commun.">
        <title>Large-scale genome sequencing of mycorrhizal fungi provides insights into the early evolution of symbiotic traits.</title>
        <authorList>
            <person name="Miyauchi S."/>
            <person name="Kiss E."/>
            <person name="Kuo A."/>
            <person name="Drula E."/>
            <person name="Kohler A."/>
            <person name="Sanchez-Garcia M."/>
            <person name="Morin E."/>
            <person name="Andreopoulos B."/>
            <person name="Barry K.W."/>
            <person name="Bonito G."/>
            <person name="Buee M."/>
            <person name="Carver A."/>
            <person name="Chen C."/>
            <person name="Cichocki N."/>
            <person name="Clum A."/>
            <person name="Culley D."/>
            <person name="Crous P.W."/>
            <person name="Fauchery L."/>
            <person name="Girlanda M."/>
            <person name="Hayes R.D."/>
            <person name="Keri Z."/>
            <person name="LaButti K."/>
            <person name="Lipzen A."/>
            <person name="Lombard V."/>
            <person name="Magnuson J."/>
            <person name="Maillard F."/>
            <person name="Murat C."/>
            <person name="Nolan M."/>
            <person name="Ohm R.A."/>
            <person name="Pangilinan J."/>
            <person name="Pereira M.F."/>
            <person name="Perotto S."/>
            <person name="Peter M."/>
            <person name="Pfister S."/>
            <person name="Riley R."/>
            <person name="Sitrit Y."/>
            <person name="Stielow J.B."/>
            <person name="Szollosi G."/>
            <person name="Zifcakova L."/>
            <person name="Stursova M."/>
            <person name="Spatafora J.W."/>
            <person name="Tedersoo L."/>
            <person name="Vaario L.M."/>
            <person name="Yamada A."/>
            <person name="Yan M."/>
            <person name="Wang P."/>
            <person name="Xu J."/>
            <person name="Bruns T."/>
            <person name="Baldrian P."/>
            <person name="Vilgalys R."/>
            <person name="Dunand C."/>
            <person name="Henrissat B."/>
            <person name="Grigoriev I.V."/>
            <person name="Hibbett D."/>
            <person name="Nagy L.G."/>
            <person name="Martin F.M."/>
        </authorList>
    </citation>
    <scope>NUCLEOTIDE SEQUENCE</scope>
    <source>
        <strain evidence="1">P2</strain>
    </source>
</reference>
<sequence length="304" mass="33338">MLLSPVSMPQPTPKVTKKQVCFLTPSSSVPIPQLPLTPVPPTPRPSPTESEESLAHSDGSESEASDFDSGGPSTPPAPASDLEYFIPPPSHPAIHFVLSQPNIDLSLSLPEILAQISPEFLNQPATSPPIRSLKLISQWIPWRIEVYPNATPNSSPSSGVYTGVLPCTPLPTANLAFQYSTSPLSASAEIFPADADEYYVPPLAQSAYVTINDIVTTLHSFFRLRVKKDEWAMLSPSAQEVVGRSFYTRLSRVDPHRTEKERKKGALRLDVLPVDCTRIFGFFVNNWDAEKAEAVWTTEFGLRA</sequence>
<evidence type="ECO:0000313" key="2">
    <source>
        <dbReference type="Proteomes" id="UP000886501"/>
    </source>
</evidence>
<organism evidence="1 2">
    <name type="scientific">Thelephora ganbajun</name>
    <name type="common">Ganba fungus</name>
    <dbReference type="NCBI Taxonomy" id="370292"/>
    <lineage>
        <taxon>Eukaryota</taxon>
        <taxon>Fungi</taxon>
        <taxon>Dikarya</taxon>
        <taxon>Basidiomycota</taxon>
        <taxon>Agaricomycotina</taxon>
        <taxon>Agaricomycetes</taxon>
        <taxon>Thelephorales</taxon>
        <taxon>Thelephoraceae</taxon>
        <taxon>Thelephora</taxon>
    </lineage>
</organism>
<comment type="caution">
    <text evidence="1">The sequence shown here is derived from an EMBL/GenBank/DDBJ whole genome shotgun (WGS) entry which is preliminary data.</text>
</comment>
<keyword evidence="2" id="KW-1185">Reference proteome</keyword>
<protein>
    <submittedName>
        <fullName evidence="1">Uncharacterized protein</fullName>
    </submittedName>
</protein>